<dbReference type="EMBL" id="ARXU01000006">
    <property type="protein sequence ID" value="KGD61096.1"/>
    <property type="molecule type" value="Genomic_DNA"/>
</dbReference>
<gene>
    <name evidence="2" type="ORF">T9A_01956</name>
</gene>
<sequence length="153" mass="16967">MTALGSHTDNNIRRARWLAYGGLIPFYGLALLAWLDTCREWSLQGVAAYAAIIIAFLGAVHWGRALNQFDRGNQFPTLLFGIMPAVLGWFALLLPLEFSLPMLAAGLVFVWGTEQMVFTEALPGWYRQLRHQLTAAAVIAVLIGWAATMVPMF</sequence>
<feature type="transmembrane region" description="Helical" evidence="1">
    <location>
        <begin position="75"/>
        <end position="94"/>
    </location>
</feature>
<feature type="transmembrane region" description="Helical" evidence="1">
    <location>
        <begin position="17"/>
        <end position="35"/>
    </location>
</feature>
<dbReference type="InterPro" id="IPR021836">
    <property type="entry name" value="DUF3429"/>
</dbReference>
<keyword evidence="1" id="KW-0812">Transmembrane</keyword>
<comment type="caution">
    <text evidence="2">The sequence shown here is derived from an EMBL/GenBank/DDBJ whole genome shotgun (WGS) entry which is preliminary data.</text>
</comment>
<feature type="transmembrane region" description="Helical" evidence="1">
    <location>
        <begin position="41"/>
        <end position="63"/>
    </location>
</feature>
<evidence type="ECO:0008006" key="4">
    <source>
        <dbReference type="Google" id="ProtNLM"/>
    </source>
</evidence>
<name>A0ABR4WD11_9GAMM</name>
<evidence type="ECO:0000313" key="2">
    <source>
        <dbReference type="EMBL" id="KGD61096.1"/>
    </source>
</evidence>
<proteinExistence type="predicted"/>
<protein>
    <recommendedName>
        <fullName evidence="4">DUF3429 domain-containing protein</fullName>
    </recommendedName>
</protein>
<organism evidence="2 3">
    <name type="scientific">Alcanivorax jadensis T9</name>
    <dbReference type="NCBI Taxonomy" id="1177181"/>
    <lineage>
        <taxon>Bacteria</taxon>
        <taxon>Pseudomonadati</taxon>
        <taxon>Pseudomonadota</taxon>
        <taxon>Gammaproteobacteria</taxon>
        <taxon>Oceanospirillales</taxon>
        <taxon>Alcanivoracaceae</taxon>
        <taxon>Alcanivorax</taxon>
    </lineage>
</organism>
<dbReference type="PANTHER" id="PTHR15887:SF1">
    <property type="entry name" value="TRANSMEMBRANE PROTEIN 69"/>
    <property type="match status" value="1"/>
</dbReference>
<feature type="transmembrane region" description="Helical" evidence="1">
    <location>
        <begin position="133"/>
        <end position="152"/>
    </location>
</feature>
<evidence type="ECO:0000313" key="3">
    <source>
        <dbReference type="Proteomes" id="UP000029443"/>
    </source>
</evidence>
<dbReference type="Pfam" id="PF11911">
    <property type="entry name" value="DUF3429"/>
    <property type="match status" value="1"/>
</dbReference>
<keyword evidence="1" id="KW-0472">Membrane</keyword>
<accession>A0ABR4WD11</accession>
<reference evidence="2 3" key="1">
    <citation type="submission" date="2012-09" db="EMBL/GenBank/DDBJ databases">
        <title>Genome Sequence of alkane-degrading Bacterium Alcanivorax jadensis T9.</title>
        <authorList>
            <person name="Lai Q."/>
            <person name="Shao Z."/>
        </authorList>
    </citation>
    <scope>NUCLEOTIDE SEQUENCE [LARGE SCALE GENOMIC DNA]</scope>
    <source>
        <strain evidence="2 3">T9</strain>
    </source>
</reference>
<keyword evidence="1" id="KW-1133">Transmembrane helix</keyword>
<evidence type="ECO:0000256" key="1">
    <source>
        <dbReference type="SAM" id="Phobius"/>
    </source>
</evidence>
<keyword evidence="3" id="KW-1185">Reference proteome</keyword>
<dbReference type="Proteomes" id="UP000029443">
    <property type="component" value="Unassembled WGS sequence"/>
</dbReference>
<dbReference type="PANTHER" id="PTHR15887">
    <property type="entry name" value="TRANSMEMBRANE PROTEIN 69"/>
    <property type="match status" value="1"/>
</dbReference>